<keyword evidence="1" id="KW-0472">Membrane</keyword>
<organism evidence="2 3">
    <name type="scientific">Cynara cardunculus var. scolymus</name>
    <name type="common">Globe artichoke</name>
    <name type="synonym">Cynara scolymus</name>
    <dbReference type="NCBI Taxonomy" id="59895"/>
    <lineage>
        <taxon>Eukaryota</taxon>
        <taxon>Viridiplantae</taxon>
        <taxon>Streptophyta</taxon>
        <taxon>Embryophyta</taxon>
        <taxon>Tracheophyta</taxon>
        <taxon>Spermatophyta</taxon>
        <taxon>Magnoliopsida</taxon>
        <taxon>eudicotyledons</taxon>
        <taxon>Gunneridae</taxon>
        <taxon>Pentapetalae</taxon>
        <taxon>asterids</taxon>
        <taxon>campanulids</taxon>
        <taxon>Asterales</taxon>
        <taxon>Asteraceae</taxon>
        <taxon>Carduoideae</taxon>
        <taxon>Cardueae</taxon>
        <taxon>Carduinae</taxon>
        <taxon>Cynara</taxon>
    </lineage>
</organism>
<comment type="caution">
    <text evidence="2">The sequence shown here is derived from an EMBL/GenBank/DDBJ whole genome shotgun (WGS) entry which is preliminary data.</text>
</comment>
<keyword evidence="3" id="KW-1185">Reference proteome</keyword>
<accession>A0A118JWA0</accession>
<keyword evidence="1" id="KW-1133">Transmembrane helix</keyword>
<gene>
    <name evidence="2" type="ORF">Ccrd_003984</name>
</gene>
<protein>
    <submittedName>
        <fullName evidence="2">Uncharacterized protein</fullName>
    </submittedName>
</protein>
<feature type="transmembrane region" description="Helical" evidence="1">
    <location>
        <begin position="47"/>
        <end position="66"/>
    </location>
</feature>
<dbReference type="Proteomes" id="UP000243975">
    <property type="component" value="Unassembled WGS sequence"/>
</dbReference>
<sequence>MSYSSTFNSASIVVFFNLPDNGSGDGNHTQMTYAEDRKVDVNAYMHAHGYLVSVLMFVGRLVVYGINFI</sequence>
<evidence type="ECO:0000313" key="2">
    <source>
        <dbReference type="EMBL" id="KVH93957.1"/>
    </source>
</evidence>
<dbReference type="Gramene" id="KVH93957">
    <property type="protein sequence ID" value="KVH93957"/>
    <property type="gene ID" value="Ccrd_003984"/>
</dbReference>
<evidence type="ECO:0000256" key="1">
    <source>
        <dbReference type="SAM" id="Phobius"/>
    </source>
</evidence>
<name>A0A118JWA0_CYNCS</name>
<evidence type="ECO:0000313" key="3">
    <source>
        <dbReference type="Proteomes" id="UP000243975"/>
    </source>
</evidence>
<proteinExistence type="predicted"/>
<reference evidence="2 3" key="1">
    <citation type="journal article" date="2016" name="Sci. Rep.">
        <title>The genome sequence of the outbreeding globe artichoke constructed de novo incorporating a phase-aware low-pass sequencing strategy of F1 progeny.</title>
        <authorList>
            <person name="Scaglione D."/>
            <person name="Reyes-Chin-Wo S."/>
            <person name="Acquadro A."/>
            <person name="Froenicke L."/>
            <person name="Portis E."/>
            <person name="Beitel C."/>
            <person name="Tirone M."/>
            <person name="Mauro R."/>
            <person name="Lo Monaco A."/>
            <person name="Mauromicale G."/>
            <person name="Faccioli P."/>
            <person name="Cattivelli L."/>
            <person name="Rieseberg L."/>
            <person name="Michelmore R."/>
            <person name="Lanteri S."/>
        </authorList>
    </citation>
    <scope>NUCLEOTIDE SEQUENCE [LARGE SCALE GENOMIC DNA]</scope>
    <source>
        <strain evidence="2">2C</strain>
    </source>
</reference>
<dbReference type="AlphaFoldDB" id="A0A118JWA0"/>
<keyword evidence="1" id="KW-0812">Transmembrane</keyword>
<dbReference type="EMBL" id="LEKV01004581">
    <property type="protein sequence ID" value="KVH93957.1"/>
    <property type="molecule type" value="Genomic_DNA"/>
</dbReference>